<keyword evidence="2" id="KW-1185">Reference proteome</keyword>
<sequence>METPPFDNKHSHTLESIFQNPVPSDLKWHDIIGLVEAIGTVKFKNNGQLTFTVNGVPRIFHRALDKDCADPPQTLALRHFLESVGIGQNSALASQNTSRLLVVISQHEARIFHSDEKGSVPQRLHPPHPEARESTAFYATIAPLLVGAKEILLLGSGTGHSSAMGHFMDYLETHHKETATHLVGALTVDLEALTEGQLLKEAREFYRNREPLSTRDHQGVEVG</sequence>
<name>A0A7W9W7N4_ARMRO</name>
<protein>
    <submittedName>
        <fullName evidence="1">Uncharacterized protein</fullName>
    </submittedName>
</protein>
<gene>
    <name evidence="1" type="ORF">HNQ39_002583</name>
</gene>
<evidence type="ECO:0000313" key="2">
    <source>
        <dbReference type="Proteomes" id="UP000520814"/>
    </source>
</evidence>
<dbReference type="AlphaFoldDB" id="A0A7W9W7N4"/>
<evidence type="ECO:0000313" key="1">
    <source>
        <dbReference type="EMBL" id="MBB6050792.1"/>
    </source>
</evidence>
<comment type="caution">
    <text evidence="1">The sequence shown here is derived from an EMBL/GenBank/DDBJ whole genome shotgun (WGS) entry which is preliminary data.</text>
</comment>
<proteinExistence type="predicted"/>
<dbReference type="Proteomes" id="UP000520814">
    <property type="component" value="Unassembled WGS sequence"/>
</dbReference>
<accession>A0A7W9W7N4</accession>
<dbReference type="RefSeq" id="WP_184196397.1">
    <property type="nucleotide sequence ID" value="NZ_JACHGW010000002.1"/>
</dbReference>
<dbReference type="EMBL" id="JACHGW010000002">
    <property type="protein sequence ID" value="MBB6050792.1"/>
    <property type="molecule type" value="Genomic_DNA"/>
</dbReference>
<organism evidence="1 2">
    <name type="scientific">Armatimonas rosea</name>
    <dbReference type="NCBI Taxonomy" id="685828"/>
    <lineage>
        <taxon>Bacteria</taxon>
        <taxon>Bacillati</taxon>
        <taxon>Armatimonadota</taxon>
        <taxon>Armatimonadia</taxon>
        <taxon>Armatimonadales</taxon>
        <taxon>Armatimonadaceae</taxon>
        <taxon>Armatimonas</taxon>
    </lineage>
</organism>
<reference evidence="1 2" key="1">
    <citation type="submission" date="2020-08" db="EMBL/GenBank/DDBJ databases">
        <title>Genomic Encyclopedia of Type Strains, Phase IV (KMG-IV): sequencing the most valuable type-strain genomes for metagenomic binning, comparative biology and taxonomic classification.</title>
        <authorList>
            <person name="Goeker M."/>
        </authorList>
    </citation>
    <scope>NUCLEOTIDE SEQUENCE [LARGE SCALE GENOMIC DNA]</scope>
    <source>
        <strain evidence="1 2">DSM 23562</strain>
    </source>
</reference>